<dbReference type="InterPro" id="IPR036852">
    <property type="entry name" value="Peptidase_S8/S53_dom_sf"/>
</dbReference>
<proteinExistence type="inferred from homology"/>
<dbReference type="GO" id="GO:0004252">
    <property type="term" value="F:serine-type endopeptidase activity"/>
    <property type="evidence" value="ECO:0007669"/>
    <property type="project" value="InterPro"/>
</dbReference>
<evidence type="ECO:0000256" key="2">
    <source>
        <dbReference type="ARBA" id="ARBA00022801"/>
    </source>
</evidence>
<feature type="domain" description="Peptidase S8/S53" evidence="5">
    <location>
        <begin position="4"/>
        <end position="52"/>
    </location>
</feature>
<name>A0A6P1TIP6_9FIRM</name>
<keyword evidence="7" id="KW-1185">Reference proteome</keyword>
<keyword evidence="3" id="KW-0720">Serine protease</keyword>
<protein>
    <submittedName>
        <fullName evidence="6">S8 family serine peptidase</fullName>
    </submittedName>
</protein>
<dbReference type="AlphaFoldDB" id="A0A6P1TIP6"/>
<dbReference type="Gene3D" id="3.40.50.200">
    <property type="entry name" value="Peptidase S8/S53 domain"/>
    <property type="match status" value="1"/>
</dbReference>
<evidence type="ECO:0000256" key="4">
    <source>
        <dbReference type="PROSITE-ProRule" id="PRU01240"/>
    </source>
</evidence>
<comment type="caution">
    <text evidence="4">Lacks conserved residue(s) required for the propagation of feature annotation.</text>
</comment>
<organism evidence="6 7">
    <name type="scientific">Anaerocolumna sedimenticola</name>
    <dbReference type="NCBI Taxonomy" id="2696063"/>
    <lineage>
        <taxon>Bacteria</taxon>
        <taxon>Bacillati</taxon>
        <taxon>Bacillota</taxon>
        <taxon>Clostridia</taxon>
        <taxon>Lachnospirales</taxon>
        <taxon>Lachnospiraceae</taxon>
        <taxon>Anaerocolumna</taxon>
    </lineage>
</organism>
<accession>A0A6P1TIP6</accession>
<evidence type="ECO:0000313" key="6">
    <source>
        <dbReference type="EMBL" id="QHQ59505.1"/>
    </source>
</evidence>
<dbReference type="Proteomes" id="UP000464314">
    <property type="component" value="Chromosome"/>
</dbReference>
<dbReference type="SUPFAM" id="SSF52743">
    <property type="entry name" value="Subtilisin-like"/>
    <property type="match status" value="1"/>
</dbReference>
<evidence type="ECO:0000256" key="1">
    <source>
        <dbReference type="ARBA" id="ARBA00022670"/>
    </source>
</evidence>
<comment type="similarity">
    <text evidence="4">Belongs to the peptidase S8 family.</text>
</comment>
<dbReference type="InterPro" id="IPR000209">
    <property type="entry name" value="Peptidase_S8/S53_dom"/>
</dbReference>
<keyword evidence="2" id="KW-0378">Hydrolase</keyword>
<gene>
    <name evidence="6" type="ORF">Ana3638_00750</name>
</gene>
<reference evidence="6 7" key="1">
    <citation type="submission" date="2020-01" db="EMBL/GenBank/DDBJ databases">
        <title>Genome analysis of Anaerocolumna sp. CBA3638.</title>
        <authorList>
            <person name="Kim J."/>
            <person name="Roh S.W."/>
        </authorList>
    </citation>
    <scope>NUCLEOTIDE SEQUENCE [LARGE SCALE GENOMIC DNA]</scope>
    <source>
        <strain evidence="6 7">CBA3638</strain>
    </source>
</reference>
<dbReference type="RefSeq" id="WP_161836141.1">
    <property type="nucleotide sequence ID" value="NZ_CP048000.1"/>
</dbReference>
<dbReference type="EMBL" id="CP048000">
    <property type="protein sequence ID" value="QHQ59505.1"/>
    <property type="molecule type" value="Genomic_DNA"/>
</dbReference>
<dbReference type="PROSITE" id="PS00138">
    <property type="entry name" value="SUBTILASE_SER"/>
    <property type="match status" value="1"/>
</dbReference>
<dbReference type="GO" id="GO:0006508">
    <property type="term" value="P:proteolysis"/>
    <property type="evidence" value="ECO:0007669"/>
    <property type="project" value="UniProtKB-KW"/>
</dbReference>
<dbReference type="PROSITE" id="PS51892">
    <property type="entry name" value="SUBTILASE"/>
    <property type="match status" value="1"/>
</dbReference>
<keyword evidence="1" id="KW-0645">Protease</keyword>
<evidence type="ECO:0000313" key="7">
    <source>
        <dbReference type="Proteomes" id="UP000464314"/>
    </source>
</evidence>
<evidence type="ECO:0000259" key="5">
    <source>
        <dbReference type="Pfam" id="PF00082"/>
    </source>
</evidence>
<dbReference type="Pfam" id="PF00082">
    <property type="entry name" value="Peptidase_S8"/>
    <property type="match status" value="1"/>
</dbReference>
<dbReference type="KEGG" id="anr:Ana3638_00750"/>
<dbReference type="InterPro" id="IPR023828">
    <property type="entry name" value="Peptidase_S8_Ser-AS"/>
</dbReference>
<evidence type="ECO:0000256" key="3">
    <source>
        <dbReference type="ARBA" id="ARBA00022825"/>
    </source>
</evidence>
<sequence length="354" mass="39295">MVSSGTSMAAPHVTGVASLLWQKDLSCSSDFIRKLLALSANLYGDREEYGYGLIDLEYALEQYDAFKAVYTENEPLDDIIEESQEDGDLLDNTSEIITFDDVDYVVGSWDSTAHNGFPALESYESHNPLSENGIKIVKLAAIISDKELPGFDTYPQFHGFMSKKVGTPTYQSNYIASYIYLTNKAVGLYNSTTPSAPAGLSSYDKSGIDTYLTTSSFNGKTWTTLLAGNTVNATNKALFVYGIAMHSVTDLYAHSTYDKDGNYIDHKYVSELIGADTPSVVSNRFECAEVMAQILIAHIKRFESGDISDFYTVANVPYDWSSFKLGRLSTYAQQVNSSYYNTYKDVFDIMNINK</sequence>